<accession>A0A0J6FGR7</accession>
<gene>
    <name evidence="1" type="ORF">CPAG_05808</name>
</gene>
<dbReference type="AlphaFoldDB" id="A0A0J6FGR7"/>
<dbReference type="Proteomes" id="UP000054567">
    <property type="component" value="Unassembled WGS sequence"/>
</dbReference>
<protein>
    <submittedName>
        <fullName evidence="1">Uncharacterized protein</fullName>
    </submittedName>
</protein>
<dbReference type="EMBL" id="DS268111">
    <property type="protein sequence ID" value="KMM69493.1"/>
    <property type="molecule type" value="Genomic_DNA"/>
</dbReference>
<reference evidence="1 2" key="1">
    <citation type="submission" date="2007-06" db="EMBL/GenBank/DDBJ databases">
        <title>The Genome Sequence of Coccidioides posadasii RMSCC_3488.</title>
        <authorList>
            <consortium name="Coccidioides Genome Resources Consortium"/>
            <consortium name="The Broad Institute Genome Sequencing Platform"/>
            <person name="Henn M.R."/>
            <person name="Sykes S."/>
            <person name="Young S."/>
            <person name="Jaffe D."/>
            <person name="Berlin A."/>
            <person name="Alvarez P."/>
            <person name="Butler J."/>
            <person name="Gnerre S."/>
            <person name="Grabherr M."/>
            <person name="Mauceli E."/>
            <person name="Brockman W."/>
            <person name="Kodira C."/>
            <person name="Alvarado L."/>
            <person name="Zeng Q."/>
            <person name="Crawford M."/>
            <person name="Antoine C."/>
            <person name="Devon K."/>
            <person name="Galgiani J."/>
            <person name="Orsborn K."/>
            <person name="Lewis M.L."/>
            <person name="Nusbaum C."/>
            <person name="Galagan J."/>
            <person name="Birren B."/>
        </authorList>
    </citation>
    <scope>NUCLEOTIDE SEQUENCE [LARGE SCALE GENOMIC DNA]</scope>
    <source>
        <strain evidence="1 2">RMSCC 3488</strain>
    </source>
</reference>
<reference evidence="2" key="2">
    <citation type="journal article" date="2009" name="Genome Res.">
        <title>Comparative genomic analyses of the human fungal pathogens Coccidioides and their relatives.</title>
        <authorList>
            <person name="Sharpton T.J."/>
            <person name="Stajich J.E."/>
            <person name="Rounsley S.D."/>
            <person name="Gardner M.J."/>
            <person name="Wortman J.R."/>
            <person name="Jordar V.S."/>
            <person name="Maiti R."/>
            <person name="Kodira C.D."/>
            <person name="Neafsey D.E."/>
            <person name="Zeng Q."/>
            <person name="Hung C.-Y."/>
            <person name="McMahan C."/>
            <person name="Muszewska A."/>
            <person name="Grynberg M."/>
            <person name="Mandel M.A."/>
            <person name="Kellner E.M."/>
            <person name="Barker B.M."/>
            <person name="Galgiani J.N."/>
            <person name="Orbach M.J."/>
            <person name="Kirkland T.N."/>
            <person name="Cole G.T."/>
            <person name="Henn M.R."/>
            <person name="Birren B.W."/>
            <person name="Taylor J.W."/>
        </authorList>
    </citation>
    <scope>NUCLEOTIDE SEQUENCE [LARGE SCALE GENOMIC DNA]</scope>
    <source>
        <strain evidence="2">RMSCC 3488</strain>
    </source>
</reference>
<sequence length="210" mass="23820">MAFTKAMRMFQQSQPTNTDIISIQSPAKRMDEGTEYSSPIERPPISAHFVRFSRFREVVNTSGESQYSQFGSNSVQRPLSSECVYVLPTYIHLSSLPAARMKENCQTIIAVDVQLPLSYQPTTGSNESYPHGITYAMDLDESIHRTLQPVNAAEGQPGSHCIPIYLLSSQSTYNRYLFAIGAQNPCKITWIEVYETTRDLQFCKYILRQK</sequence>
<proteinExistence type="predicted"/>
<dbReference type="VEuPathDB" id="FungiDB:CPAG_05808"/>
<name>A0A0J6FGR7_COCPO</name>
<evidence type="ECO:0000313" key="2">
    <source>
        <dbReference type="Proteomes" id="UP000054567"/>
    </source>
</evidence>
<organism evidence="1 2">
    <name type="scientific">Coccidioides posadasii RMSCC 3488</name>
    <dbReference type="NCBI Taxonomy" id="454284"/>
    <lineage>
        <taxon>Eukaryota</taxon>
        <taxon>Fungi</taxon>
        <taxon>Dikarya</taxon>
        <taxon>Ascomycota</taxon>
        <taxon>Pezizomycotina</taxon>
        <taxon>Eurotiomycetes</taxon>
        <taxon>Eurotiomycetidae</taxon>
        <taxon>Onygenales</taxon>
        <taxon>Onygenaceae</taxon>
        <taxon>Coccidioides</taxon>
    </lineage>
</organism>
<evidence type="ECO:0000313" key="1">
    <source>
        <dbReference type="EMBL" id="KMM69493.1"/>
    </source>
</evidence>
<reference evidence="2" key="3">
    <citation type="journal article" date="2010" name="Genome Res.">
        <title>Population genomic sequencing of Coccidioides fungi reveals recent hybridization and transposon control.</title>
        <authorList>
            <person name="Neafsey D.E."/>
            <person name="Barker B.M."/>
            <person name="Sharpton T.J."/>
            <person name="Stajich J.E."/>
            <person name="Park D.J."/>
            <person name="Whiston E."/>
            <person name="Hung C.-Y."/>
            <person name="McMahan C."/>
            <person name="White J."/>
            <person name="Sykes S."/>
            <person name="Heiman D."/>
            <person name="Young S."/>
            <person name="Zeng Q."/>
            <person name="Abouelleil A."/>
            <person name="Aftuck L."/>
            <person name="Bessette D."/>
            <person name="Brown A."/>
            <person name="FitzGerald M."/>
            <person name="Lui A."/>
            <person name="Macdonald J.P."/>
            <person name="Priest M."/>
            <person name="Orbach M.J."/>
            <person name="Galgiani J.N."/>
            <person name="Kirkland T.N."/>
            <person name="Cole G.T."/>
            <person name="Birren B.W."/>
            <person name="Henn M.R."/>
            <person name="Taylor J.W."/>
            <person name="Rounsley S.D."/>
        </authorList>
    </citation>
    <scope>NUCLEOTIDE SEQUENCE [LARGE SCALE GENOMIC DNA]</scope>
    <source>
        <strain evidence="2">RMSCC 3488</strain>
    </source>
</reference>